<dbReference type="PANTHER" id="PTHR35568:SF1">
    <property type="entry name" value="TRANSCRIPTIONAL REGULATOR DAUR"/>
    <property type="match status" value="1"/>
</dbReference>
<evidence type="ECO:0000313" key="3">
    <source>
        <dbReference type="EMBL" id="MPN64802.1"/>
    </source>
</evidence>
<dbReference type="PANTHER" id="PTHR35568">
    <property type="entry name" value="TRANSCRIPTIONAL REGULATOR DAUR"/>
    <property type="match status" value="1"/>
</dbReference>
<dbReference type="AlphaFoldDB" id="A0A645JND8"/>
<organism evidence="3">
    <name type="scientific">bioreactor metagenome</name>
    <dbReference type="NCBI Taxonomy" id="1076179"/>
    <lineage>
        <taxon>unclassified sequences</taxon>
        <taxon>metagenomes</taxon>
        <taxon>ecological metagenomes</taxon>
    </lineage>
</organism>
<dbReference type="InterPro" id="IPR013559">
    <property type="entry name" value="YheO"/>
</dbReference>
<dbReference type="InterPro" id="IPR039446">
    <property type="entry name" value="DauR-like"/>
</dbReference>
<feature type="domain" description="YheO-like" evidence="1">
    <location>
        <begin position="2"/>
        <end position="39"/>
    </location>
</feature>
<dbReference type="EMBL" id="VSSQ01146206">
    <property type="protein sequence ID" value="MPN64802.1"/>
    <property type="molecule type" value="Genomic_DNA"/>
</dbReference>
<evidence type="ECO:0000259" key="1">
    <source>
        <dbReference type="Pfam" id="PF08348"/>
    </source>
</evidence>
<dbReference type="Pfam" id="PF08348">
    <property type="entry name" value="PAS_6"/>
    <property type="match status" value="1"/>
</dbReference>
<gene>
    <name evidence="3" type="primary">dauR_16</name>
    <name evidence="3" type="ORF">SDC9_212579</name>
</gene>
<sequence>MPDGRVLRSSTIFIRDDEGKILGSLCLNQDLTDYIVAKNLLEDAVSFTPPDVESPRETFAQDISEVMESVVDTEVSLFQKPVAYMQKEDKLSIVSKLEQKGIFAVKNAVEYVAECLGVSNFTVYNYLKEVRGKAKNA</sequence>
<name>A0A645JND8_9ZZZZ</name>
<evidence type="ECO:0000259" key="2">
    <source>
        <dbReference type="Pfam" id="PF13309"/>
    </source>
</evidence>
<proteinExistence type="predicted"/>
<reference evidence="3" key="1">
    <citation type="submission" date="2019-08" db="EMBL/GenBank/DDBJ databases">
        <authorList>
            <person name="Kucharzyk K."/>
            <person name="Murdoch R.W."/>
            <person name="Higgins S."/>
            <person name="Loffler F."/>
        </authorList>
    </citation>
    <scope>NUCLEOTIDE SEQUENCE</scope>
</reference>
<protein>
    <submittedName>
        <fullName evidence="3">Transcriptional regulator DauR</fullName>
    </submittedName>
</protein>
<feature type="domain" description="Transcriptional regulator DauR-like HTH" evidence="2">
    <location>
        <begin position="67"/>
        <end position="128"/>
    </location>
</feature>
<comment type="caution">
    <text evidence="3">The sequence shown here is derived from an EMBL/GenBank/DDBJ whole genome shotgun (WGS) entry which is preliminary data.</text>
</comment>
<dbReference type="InterPro" id="IPR039445">
    <property type="entry name" value="DauR-like_HTH"/>
</dbReference>
<accession>A0A645JND8</accession>
<dbReference type="Pfam" id="PF13309">
    <property type="entry name" value="HTH_22"/>
    <property type="match status" value="1"/>
</dbReference>